<dbReference type="OrthoDB" id="2251794at2759"/>
<dbReference type="AlphaFoldDB" id="A0A179F9F8"/>
<accession>A0A179F9F8</accession>
<dbReference type="GeneID" id="28855953"/>
<sequence>MKLLALLSLVYPVAVLAVPGDPCSKGYGADCICLSTETCDQYKGTAIKGTKGNFPCPKDPDDIIGCVIKPCKNRSGNTQCLWKSACNDVMPVAACPGGKDFVCCNHQLEPSGHSSGTSQTSTATTSEETETSTSPPTTTTSETHQSTQTSVSETTTSSTAETSAPTTSITSAPAGTSNSTAPTTTPSTAAAATNGLAASELFGGLVAVFAALL</sequence>
<proteinExistence type="predicted"/>
<evidence type="ECO:0000313" key="4">
    <source>
        <dbReference type="Proteomes" id="UP000078397"/>
    </source>
</evidence>
<reference evidence="3 4" key="1">
    <citation type="journal article" date="2016" name="PLoS Pathog.">
        <title>Biosynthesis of antibiotic leucinostatins in bio-control fungus Purpureocillium lilacinum and their inhibition on phytophthora revealed by genome mining.</title>
        <authorList>
            <person name="Wang G."/>
            <person name="Liu Z."/>
            <person name="Lin R."/>
            <person name="Li E."/>
            <person name="Mao Z."/>
            <person name="Ling J."/>
            <person name="Yang Y."/>
            <person name="Yin W.B."/>
            <person name="Xie B."/>
        </authorList>
    </citation>
    <scope>NUCLEOTIDE SEQUENCE [LARGE SCALE GENOMIC DNA]</scope>
    <source>
        <strain evidence="3">170</strain>
    </source>
</reference>
<keyword evidence="2" id="KW-0732">Signal</keyword>
<feature type="chain" id="PRO_5008101462" evidence="2">
    <location>
        <begin position="18"/>
        <end position="213"/>
    </location>
</feature>
<evidence type="ECO:0000256" key="2">
    <source>
        <dbReference type="SAM" id="SignalP"/>
    </source>
</evidence>
<comment type="caution">
    <text evidence="3">The sequence shown here is derived from an EMBL/GenBank/DDBJ whole genome shotgun (WGS) entry which is preliminary data.</text>
</comment>
<dbReference type="EMBL" id="LSBJ02000007">
    <property type="protein sequence ID" value="OAQ62078.1"/>
    <property type="molecule type" value="Genomic_DNA"/>
</dbReference>
<keyword evidence="4" id="KW-1185">Reference proteome</keyword>
<name>A0A179F9F8_METCM</name>
<dbReference type="KEGG" id="pchm:VFPPC_14189"/>
<organism evidence="3 4">
    <name type="scientific">Pochonia chlamydosporia 170</name>
    <dbReference type="NCBI Taxonomy" id="1380566"/>
    <lineage>
        <taxon>Eukaryota</taxon>
        <taxon>Fungi</taxon>
        <taxon>Dikarya</taxon>
        <taxon>Ascomycota</taxon>
        <taxon>Pezizomycotina</taxon>
        <taxon>Sordariomycetes</taxon>
        <taxon>Hypocreomycetidae</taxon>
        <taxon>Hypocreales</taxon>
        <taxon>Clavicipitaceae</taxon>
        <taxon>Pochonia</taxon>
    </lineage>
</organism>
<gene>
    <name evidence="3" type="ORF">VFPPC_14189</name>
</gene>
<evidence type="ECO:0000256" key="1">
    <source>
        <dbReference type="SAM" id="MobiDB-lite"/>
    </source>
</evidence>
<protein>
    <submittedName>
        <fullName evidence="3">Mucin-like glycoprotein domain-containing protein</fullName>
    </submittedName>
</protein>
<feature type="signal peptide" evidence="2">
    <location>
        <begin position="1"/>
        <end position="17"/>
    </location>
</feature>
<dbReference type="RefSeq" id="XP_018139782.1">
    <property type="nucleotide sequence ID" value="XM_018291959.1"/>
</dbReference>
<evidence type="ECO:0000313" key="3">
    <source>
        <dbReference type="EMBL" id="OAQ62078.1"/>
    </source>
</evidence>
<dbReference type="Proteomes" id="UP000078397">
    <property type="component" value="Unassembled WGS sequence"/>
</dbReference>
<feature type="region of interest" description="Disordered" evidence="1">
    <location>
        <begin position="111"/>
        <end position="188"/>
    </location>
</feature>